<reference evidence="2 3" key="1">
    <citation type="submission" date="2021-03" db="EMBL/GenBank/DDBJ databases">
        <authorList>
            <person name="Gilmore M.S."/>
            <person name="Schwartzman J."/>
            <person name="Van Tyne D."/>
            <person name="Martin M."/>
            <person name="Earl A.M."/>
            <person name="Manson A.L."/>
            <person name="Straub T."/>
            <person name="Salamzade R."/>
            <person name="Saavedra J."/>
            <person name="Lebreton F."/>
            <person name="Prichula J."/>
            <person name="Schaufler K."/>
            <person name="Gaca A."/>
            <person name="Sgardioli B."/>
            <person name="Wagenaar J."/>
            <person name="Strong T."/>
        </authorList>
    </citation>
    <scope>NUCLEOTIDE SEQUENCE [LARGE SCALE GENOMIC DNA]</scope>
    <source>
        <strain evidence="2 3">665A</strain>
    </source>
</reference>
<gene>
    <name evidence="2" type="ORF">JZO67_000229</name>
</gene>
<name>A0ABV0EL62_9ENTE</name>
<dbReference type="InterPro" id="IPR001387">
    <property type="entry name" value="Cro/C1-type_HTH"/>
</dbReference>
<accession>A0ABV0EL62</accession>
<dbReference type="SUPFAM" id="SSF47413">
    <property type="entry name" value="lambda repressor-like DNA-binding domains"/>
    <property type="match status" value="1"/>
</dbReference>
<evidence type="ECO:0000259" key="1">
    <source>
        <dbReference type="PROSITE" id="PS50943"/>
    </source>
</evidence>
<dbReference type="RefSeq" id="WP_207704181.1">
    <property type="nucleotide sequence ID" value="NZ_JAFREL020000001.1"/>
</dbReference>
<dbReference type="CDD" id="cd00093">
    <property type="entry name" value="HTH_XRE"/>
    <property type="match status" value="1"/>
</dbReference>
<dbReference type="Proteomes" id="UP000664357">
    <property type="component" value="Unassembled WGS sequence"/>
</dbReference>
<keyword evidence="3" id="KW-1185">Reference proteome</keyword>
<comment type="caution">
    <text evidence="2">The sequence shown here is derived from an EMBL/GenBank/DDBJ whole genome shotgun (WGS) entry which is preliminary data.</text>
</comment>
<dbReference type="Gene3D" id="1.10.260.40">
    <property type="entry name" value="lambda repressor-like DNA-binding domains"/>
    <property type="match status" value="1"/>
</dbReference>
<reference evidence="2 3" key="2">
    <citation type="submission" date="2024-02" db="EMBL/GenBank/DDBJ databases">
        <title>The Genome Sequence of Enterococcus sp. DIV0159.</title>
        <authorList>
            <person name="Earl A."/>
            <person name="Manson A."/>
            <person name="Gilmore M."/>
            <person name="Sanders J."/>
            <person name="Shea T."/>
            <person name="Howe W."/>
            <person name="Livny J."/>
            <person name="Cuomo C."/>
            <person name="Neafsey D."/>
            <person name="Birren B."/>
        </authorList>
    </citation>
    <scope>NUCLEOTIDE SEQUENCE [LARGE SCALE GENOMIC DNA]</scope>
    <source>
        <strain evidence="2 3">665A</strain>
    </source>
</reference>
<evidence type="ECO:0000313" key="2">
    <source>
        <dbReference type="EMBL" id="MEO1768318.1"/>
    </source>
</evidence>
<dbReference type="PROSITE" id="PS50943">
    <property type="entry name" value="HTH_CROC1"/>
    <property type="match status" value="1"/>
</dbReference>
<dbReference type="EMBL" id="JAFREL020000001">
    <property type="protein sequence ID" value="MEO1768318.1"/>
    <property type="molecule type" value="Genomic_DNA"/>
</dbReference>
<organism evidence="2 3">
    <name type="scientific">Candidatus Enterococcus ferrettii</name>
    <dbReference type="NCBI Taxonomy" id="2815324"/>
    <lineage>
        <taxon>Bacteria</taxon>
        <taxon>Bacillati</taxon>
        <taxon>Bacillota</taxon>
        <taxon>Bacilli</taxon>
        <taxon>Lactobacillales</taxon>
        <taxon>Enterococcaceae</taxon>
        <taxon>Enterococcus</taxon>
    </lineage>
</organism>
<proteinExistence type="predicted"/>
<protein>
    <recommendedName>
        <fullName evidence="1">HTH cro/C1-type domain-containing protein</fullName>
    </recommendedName>
</protein>
<dbReference type="InterPro" id="IPR010982">
    <property type="entry name" value="Lambda_DNA-bd_dom_sf"/>
</dbReference>
<feature type="domain" description="HTH cro/C1-type" evidence="1">
    <location>
        <begin position="7"/>
        <end position="59"/>
    </location>
</feature>
<sequence>MTVFDRIKELSKRQGKSVSKVALDLGFSENLFYRWKKSEPKAKDLEKVADYFHVSLDYLLGRTDDPYSGLSPEQRELTVEEALNSVMSYDGEPLTDNDREILAGIIEAYLEKKKG</sequence>
<dbReference type="SMART" id="SM00530">
    <property type="entry name" value="HTH_XRE"/>
    <property type="match status" value="1"/>
</dbReference>
<evidence type="ECO:0000313" key="3">
    <source>
        <dbReference type="Proteomes" id="UP000664357"/>
    </source>
</evidence>